<dbReference type="EMBL" id="CP006577">
    <property type="protein sequence ID" value="AIG97960.1"/>
    <property type="molecule type" value="Genomic_DNA"/>
</dbReference>
<dbReference type="AlphaFoldDB" id="A0A075WC15"/>
<sequence>MDIQVIKQAVREVLREELPSILKEVILSTIPPDEPEADEKQFVDEEINEDDYVKFDE</sequence>
<dbReference type="HOGENOM" id="CLU_2874925_0_0_2"/>
<evidence type="ECO:0000313" key="1">
    <source>
        <dbReference type="EMBL" id="AIG97960.1"/>
    </source>
</evidence>
<protein>
    <submittedName>
        <fullName evidence="1">Uncharacterized protein</fullName>
    </submittedName>
</protein>
<name>A0A075WC15_ARCFL</name>
<dbReference type="GeneID" id="60431007"/>
<dbReference type="KEGG" id="afg:AFULGI_00011800"/>
<reference evidence="1 2" key="1">
    <citation type="submission" date="2013-07" db="EMBL/GenBank/DDBJ databases">
        <title>Genome of Archaeoglobus fulgidus.</title>
        <authorList>
            <person name="Fiebig A."/>
            <person name="Birkeland N.-K."/>
        </authorList>
    </citation>
    <scope>NUCLEOTIDE SEQUENCE [LARGE SCALE GENOMIC DNA]</scope>
    <source>
        <strain evidence="1 2">DSM 8774</strain>
    </source>
</reference>
<accession>A0A075WC15</accession>
<organism evidence="1 2">
    <name type="scientific">Archaeoglobus fulgidus DSM 8774</name>
    <dbReference type="NCBI Taxonomy" id="1344584"/>
    <lineage>
        <taxon>Archaea</taxon>
        <taxon>Methanobacteriati</taxon>
        <taxon>Methanobacteriota</taxon>
        <taxon>Archaeoglobi</taxon>
        <taxon>Archaeoglobales</taxon>
        <taxon>Archaeoglobaceae</taxon>
        <taxon>Archaeoglobus</taxon>
    </lineage>
</organism>
<dbReference type="Proteomes" id="UP000028501">
    <property type="component" value="Chromosome"/>
</dbReference>
<dbReference type="RefSeq" id="WP_010878580.1">
    <property type="nucleotide sequence ID" value="NZ_CP006577.1"/>
</dbReference>
<proteinExistence type="predicted"/>
<dbReference type="SMR" id="A0A075WC15"/>
<gene>
    <name evidence="1" type="ORF">AFULGI_00011800</name>
</gene>
<evidence type="ECO:0000313" key="2">
    <source>
        <dbReference type="Proteomes" id="UP000028501"/>
    </source>
</evidence>